<comment type="caution">
    <text evidence="5">The sequence shown here is derived from an EMBL/GenBank/DDBJ whole genome shotgun (WGS) entry which is preliminary data.</text>
</comment>
<keyword evidence="2" id="KW-0238">DNA-binding</keyword>
<protein>
    <submittedName>
        <fullName evidence="5">FadR family transcriptional regulator</fullName>
    </submittedName>
</protein>
<dbReference type="InterPro" id="IPR036390">
    <property type="entry name" value="WH_DNA-bd_sf"/>
</dbReference>
<gene>
    <name evidence="5" type="ORF">NGM99_17485</name>
</gene>
<keyword evidence="3" id="KW-0804">Transcription</keyword>
<dbReference type="Gene3D" id="1.20.120.530">
    <property type="entry name" value="GntR ligand-binding domain-like"/>
    <property type="match status" value="1"/>
</dbReference>
<dbReference type="EMBL" id="JAMXQS010000008">
    <property type="protein sequence ID" value="MCO6051581.1"/>
    <property type="molecule type" value="Genomic_DNA"/>
</dbReference>
<feature type="domain" description="HTH gntR-type" evidence="4">
    <location>
        <begin position="1"/>
        <end position="62"/>
    </location>
</feature>
<dbReference type="InterPro" id="IPR011711">
    <property type="entry name" value="GntR_C"/>
</dbReference>
<name>A0ABT1C9S8_9HYPH</name>
<proteinExistence type="predicted"/>
<dbReference type="SUPFAM" id="SSF48008">
    <property type="entry name" value="GntR ligand-binding domain-like"/>
    <property type="match status" value="1"/>
</dbReference>
<evidence type="ECO:0000256" key="3">
    <source>
        <dbReference type="ARBA" id="ARBA00023163"/>
    </source>
</evidence>
<evidence type="ECO:0000313" key="6">
    <source>
        <dbReference type="Proteomes" id="UP001205906"/>
    </source>
</evidence>
<keyword evidence="1" id="KW-0805">Transcription regulation</keyword>
<dbReference type="Gene3D" id="1.10.10.10">
    <property type="entry name" value="Winged helix-like DNA-binding domain superfamily/Winged helix DNA-binding domain"/>
    <property type="match status" value="1"/>
</dbReference>
<dbReference type="Proteomes" id="UP001205906">
    <property type="component" value="Unassembled WGS sequence"/>
</dbReference>
<dbReference type="Pfam" id="PF07729">
    <property type="entry name" value="FCD"/>
    <property type="match status" value="1"/>
</dbReference>
<reference evidence="5 6" key="1">
    <citation type="submission" date="2022-06" db="EMBL/GenBank/DDBJ databases">
        <title>Mesorhizobium sp. strain RP14 Genome sequencing and assembly.</title>
        <authorList>
            <person name="Kim I."/>
        </authorList>
    </citation>
    <scope>NUCLEOTIDE SEQUENCE [LARGE SCALE GENOMIC DNA]</scope>
    <source>
        <strain evidence="6">RP14(2022)</strain>
    </source>
</reference>
<dbReference type="SMART" id="SM00345">
    <property type="entry name" value="HTH_GNTR"/>
    <property type="match status" value="1"/>
</dbReference>
<dbReference type="PANTHER" id="PTHR43537">
    <property type="entry name" value="TRANSCRIPTIONAL REGULATOR, GNTR FAMILY"/>
    <property type="match status" value="1"/>
</dbReference>
<dbReference type="CDD" id="cd07377">
    <property type="entry name" value="WHTH_GntR"/>
    <property type="match status" value="1"/>
</dbReference>
<dbReference type="Pfam" id="PF00392">
    <property type="entry name" value="GntR"/>
    <property type="match status" value="1"/>
</dbReference>
<dbReference type="PANTHER" id="PTHR43537:SF44">
    <property type="entry name" value="GNTR FAMILY REGULATORY PROTEIN"/>
    <property type="match status" value="1"/>
</dbReference>
<dbReference type="InterPro" id="IPR008920">
    <property type="entry name" value="TF_FadR/GntR_C"/>
</dbReference>
<dbReference type="InterPro" id="IPR000524">
    <property type="entry name" value="Tscrpt_reg_HTH_GntR"/>
</dbReference>
<dbReference type="InterPro" id="IPR036388">
    <property type="entry name" value="WH-like_DNA-bd_sf"/>
</dbReference>
<sequence>MHDLGCDIVGGRYLENTNLPGDTELMERFGVSRTVLREALKTLSAKGLIQAKAKIGTRVRERRFWNLFDPDILTWHVEAGADRAFLSHLSEMRMALEPEAAALAAERRTNAQSRDLFLWVERMGEARTEISLFVEADLRFHIAVAEASGNPFMRSISALIEVALAITFAISSPLPDQARHALTVSRHRAIADAIERRDAKAARAAMRVVIDDGSERVADVTRAGTLR</sequence>
<evidence type="ECO:0000259" key="4">
    <source>
        <dbReference type="PROSITE" id="PS50949"/>
    </source>
</evidence>
<keyword evidence="6" id="KW-1185">Reference proteome</keyword>
<evidence type="ECO:0000256" key="2">
    <source>
        <dbReference type="ARBA" id="ARBA00023125"/>
    </source>
</evidence>
<dbReference type="SUPFAM" id="SSF46785">
    <property type="entry name" value="Winged helix' DNA-binding domain"/>
    <property type="match status" value="1"/>
</dbReference>
<dbReference type="PROSITE" id="PS50949">
    <property type="entry name" value="HTH_GNTR"/>
    <property type="match status" value="1"/>
</dbReference>
<dbReference type="SMART" id="SM00895">
    <property type="entry name" value="FCD"/>
    <property type="match status" value="1"/>
</dbReference>
<organism evidence="5 6">
    <name type="scientific">Mesorhizobium liriopis</name>
    <dbReference type="NCBI Taxonomy" id="2953882"/>
    <lineage>
        <taxon>Bacteria</taxon>
        <taxon>Pseudomonadati</taxon>
        <taxon>Pseudomonadota</taxon>
        <taxon>Alphaproteobacteria</taxon>
        <taxon>Hyphomicrobiales</taxon>
        <taxon>Phyllobacteriaceae</taxon>
        <taxon>Mesorhizobium</taxon>
    </lineage>
</organism>
<evidence type="ECO:0000256" key="1">
    <source>
        <dbReference type="ARBA" id="ARBA00023015"/>
    </source>
</evidence>
<accession>A0ABT1C9S8</accession>
<evidence type="ECO:0000313" key="5">
    <source>
        <dbReference type="EMBL" id="MCO6051581.1"/>
    </source>
</evidence>
<dbReference type="PRINTS" id="PR00035">
    <property type="entry name" value="HTHGNTR"/>
</dbReference>
<dbReference type="RefSeq" id="WP_252821277.1">
    <property type="nucleotide sequence ID" value="NZ_JAMXQS010000008.1"/>
</dbReference>